<keyword evidence="4" id="KW-1185">Reference proteome</keyword>
<keyword evidence="1" id="KW-0472">Membrane</keyword>
<evidence type="ECO:0000256" key="2">
    <source>
        <dbReference type="SAM" id="SignalP"/>
    </source>
</evidence>
<accession>A0ABU1T021</accession>
<dbReference type="EMBL" id="JAVDUJ010000001">
    <property type="protein sequence ID" value="MDR6938697.1"/>
    <property type="molecule type" value="Genomic_DNA"/>
</dbReference>
<feature type="signal peptide" evidence="2">
    <location>
        <begin position="1"/>
        <end position="27"/>
    </location>
</feature>
<evidence type="ECO:0000313" key="4">
    <source>
        <dbReference type="Proteomes" id="UP001266099"/>
    </source>
</evidence>
<evidence type="ECO:0008006" key="5">
    <source>
        <dbReference type="Google" id="ProtNLM"/>
    </source>
</evidence>
<comment type="caution">
    <text evidence="3">The sequence shown here is derived from an EMBL/GenBank/DDBJ whole genome shotgun (WGS) entry which is preliminary data.</text>
</comment>
<evidence type="ECO:0000313" key="3">
    <source>
        <dbReference type="EMBL" id="MDR6938697.1"/>
    </source>
</evidence>
<keyword evidence="1" id="KW-1133">Transmembrane helix</keyword>
<protein>
    <recommendedName>
        <fullName evidence="5">Gram-positive cocci surface proteins LPxTG domain-containing protein</fullName>
    </recommendedName>
</protein>
<proteinExistence type="predicted"/>
<reference evidence="3 4" key="1">
    <citation type="submission" date="2023-07" db="EMBL/GenBank/DDBJ databases">
        <title>Sequencing the genomes of 1000 actinobacteria strains.</title>
        <authorList>
            <person name="Klenk H.-P."/>
        </authorList>
    </citation>
    <scope>NUCLEOTIDE SEQUENCE [LARGE SCALE GENOMIC DNA]</scope>
    <source>
        <strain evidence="3 4">DSM 15539</strain>
    </source>
</reference>
<keyword evidence="2" id="KW-0732">Signal</keyword>
<feature type="transmembrane region" description="Helical" evidence="1">
    <location>
        <begin position="557"/>
        <end position="577"/>
    </location>
</feature>
<keyword evidence="1" id="KW-0812">Transmembrane</keyword>
<feature type="chain" id="PRO_5045920383" description="Gram-positive cocci surface proteins LPxTG domain-containing protein" evidence="2">
    <location>
        <begin position="28"/>
        <end position="580"/>
    </location>
</feature>
<name>A0ABU1T021_9ACTO</name>
<organism evidence="3 4">
    <name type="scientific">Arcanobacterium hippocoleae</name>
    <dbReference type="NCBI Taxonomy" id="149017"/>
    <lineage>
        <taxon>Bacteria</taxon>
        <taxon>Bacillati</taxon>
        <taxon>Actinomycetota</taxon>
        <taxon>Actinomycetes</taxon>
        <taxon>Actinomycetales</taxon>
        <taxon>Actinomycetaceae</taxon>
        <taxon>Arcanobacterium</taxon>
    </lineage>
</organism>
<gene>
    <name evidence="3" type="ORF">J2S36_000240</name>
</gene>
<sequence>MKKVAALLGAFVIAAGGGVWVQSPAQAAVGHPITLTKSGSGAQTVLQWSMPDCKSPYTPEFTLKRDGQPVLKKTKDTSYATNGQGGTYQVEGKCNRGEWLAPDPGKPSDPLVITAEDPQENEMTIKTFAFSEIPTKRSLSWDITGCSVRNKKTVKVELYFGGKQVSLKNTQNGRKAAINSSTWPTGNYTLKAKCVSLDGKKKFNEVSATTKLTRANLELDFFGDRLDTHLPKPGDRVKLDSRPSHNGISLVDKSVPDAFEPGEKVEIKVLADGQPVGTPLTVAANNEGRLLADLWLPITAKDTYSVIAVGKNHGYQLDAVYKVQAPRSTQINVTSDEETLRIVSTNTDPLSTDKVFKPNSEVTLRVLDPAGKEISAPKVMAGADGNLNAPLELPQGLKDGRYTVLAPGGIGSFGARAAYFYVLNGVAYKGWGVPDATSRLQLTPAVSKTSGEPLIQPEKKPVESIKGSPLIQPEKKPVESIKGSPLIQPEKKQIKSITGPVLLQPEKKQIKSITGPVLLQPAKAEIQKIEKIQKIKGSPLAHPAKEVAELAKTGSSLLTLIAALVLLSAGGAALLAYRRR</sequence>
<dbReference type="Proteomes" id="UP001266099">
    <property type="component" value="Unassembled WGS sequence"/>
</dbReference>
<evidence type="ECO:0000256" key="1">
    <source>
        <dbReference type="SAM" id="Phobius"/>
    </source>
</evidence>
<dbReference type="RefSeq" id="WP_309954715.1">
    <property type="nucleotide sequence ID" value="NZ_JAVDUJ010000001.1"/>
</dbReference>